<reference evidence="9 10" key="1">
    <citation type="submission" date="2021-07" db="EMBL/GenBank/DDBJ databases">
        <title>Actinomadura sp. PM05-2 isolated from lichen.</title>
        <authorList>
            <person name="Somphong A."/>
            <person name="Phongsopitanun W."/>
            <person name="Tanasupawat S."/>
            <person name="Peongsungnone V."/>
        </authorList>
    </citation>
    <scope>NUCLEOTIDE SEQUENCE [LARGE SCALE GENOMIC DNA]</scope>
    <source>
        <strain evidence="9 10">PM05-2</strain>
    </source>
</reference>
<evidence type="ECO:0000256" key="5">
    <source>
        <dbReference type="ARBA" id="ARBA00022842"/>
    </source>
</evidence>
<dbReference type="InterPro" id="IPR000086">
    <property type="entry name" value="NUDIX_hydrolase_dom"/>
</dbReference>
<evidence type="ECO:0000256" key="4">
    <source>
        <dbReference type="ARBA" id="ARBA00022801"/>
    </source>
</evidence>
<name>A0ABS7FTM9_9ACTN</name>
<dbReference type="PROSITE" id="PS51462">
    <property type="entry name" value="NUDIX"/>
    <property type="match status" value="1"/>
</dbReference>
<dbReference type="PANTHER" id="PTHR12992:SF11">
    <property type="entry name" value="MITOCHONDRIAL COENZYME A DIPHOSPHATASE NUDT8"/>
    <property type="match status" value="1"/>
</dbReference>
<evidence type="ECO:0000256" key="1">
    <source>
        <dbReference type="ARBA" id="ARBA00001936"/>
    </source>
</evidence>
<keyword evidence="10" id="KW-1185">Reference proteome</keyword>
<dbReference type="SUPFAM" id="SSF55811">
    <property type="entry name" value="Nudix"/>
    <property type="match status" value="1"/>
</dbReference>
<dbReference type="Proteomes" id="UP000774570">
    <property type="component" value="Unassembled WGS sequence"/>
</dbReference>
<keyword evidence="6" id="KW-0464">Manganese</keyword>
<evidence type="ECO:0000256" key="7">
    <source>
        <dbReference type="SAM" id="MobiDB-lite"/>
    </source>
</evidence>
<sequence length="242" mass="25389">MRGRGGKGGGGKERDAGGVGRDVTPTPSAPPAWLDRFRAEAPRLEAPPLLAPPAGAGRPAAVLILFGEGPGGPDVLLTERAATLTKHAGQPAFPGGRIDPGDDGPVGAALREAWEETGVLADGVQVLCELPELYLSRSEHRVTPVAAWWREPSEIAPGHPGEVATVARVPIAELADPAHRLVVRHPSGLRLGPAFRAGGMLVWGFTAMLLTEVLDLGGWSRPWDTERIEDLPPDVLDLAARG</sequence>
<evidence type="ECO:0000256" key="2">
    <source>
        <dbReference type="ARBA" id="ARBA00001946"/>
    </source>
</evidence>
<evidence type="ECO:0000259" key="8">
    <source>
        <dbReference type="PROSITE" id="PS51462"/>
    </source>
</evidence>
<protein>
    <submittedName>
        <fullName evidence="9">CoA pyrophosphatase</fullName>
    </submittedName>
</protein>
<evidence type="ECO:0000256" key="3">
    <source>
        <dbReference type="ARBA" id="ARBA00022723"/>
    </source>
</evidence>
<dbReference type="InterPro" id="IPR015797">
    <property type="entry name" value="NUDIX_hydrolase-like_dom_sf"/>
</dbReference>
<feature type="region of interest" description="Disordered" evidence="7">
    <location>
        <begin position="1"/>
        <end position="34"/>
    </location>
</feature>
<comment type="cofactor">
    <cofactor evidence="1">
        <name>Mn(2+)</name>
        <dbReference type="ChEBI" id="CHEBI:29035"/>
    </cofactor>
</comment>
<feature type="domain" description="Nudix hydrolase" evidence="8">
    <location>
        <begin position="56"/>
        <end position="195"/>
    </location>
</feature>
<gene>
    <name evidence="9" type="ORF">K1Y72_11025</name>
</gene>
<proteinExistence type="predicted"/>
<comment type="caution">
    <text evidence="9">The sequence shown here is derived from an EMBL/GenBank/DDBJ whole genome shotgun (WGS) entry which is preliminary data.</text>
</comment>
<dbReference type="InterPro" id="IPR045121">
    <property type="entry name" value="CoAse"/>
</dbReference>
<dbReference type="Pfam" id="PF00293">
    <property type="entry name" value="NUDIX"/>
    <property type="match status" value="1"/>
</dbReference>
<dbReference type="Gene3D" id="3.90.79.10">
    <property type="entry name" value="Nucleoside Triphosphate Pyrophosphohydrolase"/>
    <property type="match status" value="1"/>
</dbReference>
<dbReference type="PANTHER" id="PTHR12992">
    <property type="entry name" value="NUDIX HYDROLASE"/>
    <property type="match status" value="1"/>
</dbReference>
<dbReference type="CDD" id="cd03426">
    <property type="entry name" value="NUDIX_CoAse_Nudt7"/>
    <property type="match status" value="1"/>
</dbReference>
<accession>A0ABS7FTM9</accession>
<evidence type="ECO:0000313" key="9">
    <source>
        <dbReference type="EMBL" id="MBW8482903.1"/>
    </source>
</evidence>
<organism evidence="9 10">
    <name type="scientific">Actinomadura parmotrematis</name>
    <dbReference type="NCBI Taxonomy" id="2864039"/>
    <lineage>
        <taxon>Bacteria</taxon>
        <taxon>Bacillati</taxon>
        <taxon>Actinomycetota</taxon>
        <taxon>Actinomycetes</taxon>
        <taxon>Streptosporangiales</taxon>
        <taxon>Thermomonosporaceae</taxon>
        <taxon>Actinomadura</taxon>
    </lineage>
</organism>
<keyword evidence="3" id="KW-0479">Metal-binding</keyword>
<dbReference type="EMBL" id="JAIBOA010000006">
    <property type="protein sequence ID" value="MBW8482903.1"/>
    <property type="molecule type" value="Genomic_DNA"/>
</dbReference>
<comment type="cofactor">
    <cofactor evidence="2">
        <name>Mg(2+)</name>
        <dbReference type="ChEBI" id="CHEBI:18420"/>
    </cofactor>
</comment>
<keyword evidence="4" id="KW-0378">Hydrolase</keyword>
<keyword evidence="5" id="KW-0460">Magnesium</keyword>
<evidence type="ECO:0000256" key="6">
    <source>
        <dbReference type="ARBA" id="ARBA00023211"/>
    </source>
</evidence>
<evidence type="ECO:0000313" key="10">
    <source>
        <dbReference type="Proteomes" id="UP000774570"/>
    </source>
</evidence>